<feature type="region of interest" description="Disordered" evidence="2">
    <location>
        <begin position="1"/>
        <end position="62"/>
    </location>
</feature>
<evidence type="ECO:0000256" key="1">
    <source>
        <dbReference type="SAM" id="Coils"/>
    </source>
</evidence>
<name>A0A3Q1GC67_9TELE</name>
<dbReference type="InterPro" id="IPR004244">
    <property type="entry name" value="Transposase_22"/>
</dbReference>
<dbReference type="Gene3D" id="3.30.70.1820">
    <property type="entry name" value="L1 transposable element, RRM domain"/>
    <property type="match status" value="1"/>
</dbReference>
<reference evidence="3" key="1">
    <citation type="submission" date="2025-08" db="UniProtKB">
        <authorList>
            <consortium name="Ensembl"/>
        </authorList>
    </citation>
    <scope>IDENTIFICATION</scope>
</reference>
<protein>
    <recommendedName>
        <fullName evidence="5">L1 transposable element RRM domain-containing protein</fullName>
    </recommendedName>
</protein>
<evidence type="ECO:0000313" key="4">
    <source>
        <dbReference type="Proteomes" id="UP000257200"/>
    </source>
</evidence>
<feature type="compositionally biased region" description="Basic residues" evidence="2">
    <location>
        <begin position="1"/>
        <end position="11"/>
    </location>
</feature>
<keyword evidence="1" id="KW-0175">Coiled coil</keyword>
<feature type="compositionally biased region" description="Basic and acidic residues" evidence="2">
    <location>
        <begin position="12"/>
        <end position="23"/>
    </location>
</feature>
<dbReference type="PANTHER" id="PTHR11505">
    <property type="entry name" value="L1 TRANSPOSABLE ELEMENT-RELATED"/>
    <property type="match status" value="1"/>
</dbReference>
<accession>A0A3Q1GC67</accession>
<proteinExistence type="predicted"/>
<evidence type="ECO:0000313" key="3">
    <source>
        <dbReference type="Ensembl" id="ENSAPOP00000025147.1"/>
    </source>
</evidence>
<dbReference type="GeneTree" id="ENSGT00980000198682"/>
<dbReference type="AlphaFoldDB" id="A0A3Q1GC67"/>
<sequence length="337" mass="37612">HLQTSRRRPQRRSRDTVPREVEGRSTNMPQKNTKSVNNSQSNLRPGVRAVPSPLGDSPPPEVTRCTPPLAVDLTELKSELLHALRNDVTAIFKTELQAALSDNLTSIKSELLTLKTDLSVSISSMKSDVAGLKATVTEMEQSLSTCSDDIAALQNKVYDLSKECVRLDNKCEDLESRARRQNIRIIGVPEDDPASLSAAGVSKLLVEAFKLDKEPIVDRAHRALRPKPKPGEHPRAIIAKLHYYTDCADILRKARELQRIKVRNMTISVFPDHTARTARARAAFNNVRRQLREIEGVRFGLLHPARLRITHGGQQRDFTSLGEAMAFIKTLKKDTAP</sequence>
<dbReference type="InParanoid" id="A0A3Q1GC67"/>
<keyword evidence="4" id="KW-1185">Reference proteome</keyword>
<dbReference type="Gene3D" id="1.20.5.1700">
    <property type="match status" value="1"/>
</dbReference>
<feature type="coiled-coil region" evidence="1">
    <location>
        <begin position="136"/>
        <end position="184"/>
    </location>
</feature>
<organism evidence="3 4">
    <name type="scientific">Acanthochromis polyacanthus</name>
    <name type="common">spiny chromis</name>
    <dbReference type="NCBI Taxonomy" id="80966"/>
    <lineage>
        <taxon>Eukaryota</taxon>
        <taxon>Metazoa</taxon>
        <taxon>Chordata</taxon>
        <taxon>Craniata</taxon>
        <taxon>Vertebrata</taxon>
        <taxon>Euteleostomi</taxon>
        <taxon>Actinopterygii</taxon>
        <taxon>Neopterygii</taxon>
        <taxon>Teleostei</taxon>
        <taxon>Neoteleostei</taxon>
        <taxon>Acanthomorphata</taxon>
        <taxon>Ovalentaria</taxon>
        <taxon>Pomacentridae</taxon>
        <taxon>Acanthochromis</taxon>
    </lineage>
</organism>
<dbReference type="STRING" id="80966.ENSAPOP00000025147"/>
<feature type="compositionally biased region" description="Polar residues" evidence="2">
    <location>
        <begin position="24"/>
        <end position="43"/>
    </location>
</feature>
<evidence type="ECO:0008006" key="5">
    <source>
        <dbReference type="Google" id="ProtNLM"/>
    </source>
</evidence>
<dbReference type="Proteomes" id="UP000257200">
    <property type="component" value="Unplaced"/>
</dbReference>
<reference evidence="3" key="2">
    <citation type="submission" date="2025-09" db="UniProtKB">
        <authorList>
            <consortium name="Ensembl"/>
        </authorList>
    </citation>
    <scope>IDENTIFICATION</scope>
</reference>
<dbReference type="Ensembl" id="ENSAPOT00000006960.1">
    <property type="protein sequence ID" value="ENSAPOP00000025147.1"/>
    <property type="gene ID" value="ENSAPOG00000008067.1"/>
</dbReference>
<evidence type="ECO:0000256" key="2">
    <source>
        <dbReference type="SAM" id="MobiDB-lite"/>
    </source>
</evidence>